<evidence type="ECO:0000313" key="4">
    <source>
        <dbReference type="Proteomes" id="UP000008281"/>
    </source>
</evidence>
<feature type="transmembrane region" description="Helical" evidence="1">
    <location>
        <begin position="37"/>
        <end position="59"/>
    </location>
</feature>
<protein>
    <recommendedName>
        <fullName evidence="5">Serpentine receptor class gamma</fullName>
    </recommendedName>
</protein>
<evidence type="ECO:0008006" key="5">
    <source>
        <dbReference type="Google" id="ProtNLM"/>
    </source>
</evidence>
<dbReference type="OrthoDB" id="5902648at2759"/>
<dbReference type="EMBL" id="DS269732">
    <property type="protein sequence ID" value="EFO88071.1"/>
    <property type="molecule type" value="Genomic_DNA"/>
</dbReference>
<dbReference type="InParanoid" id="E3NJM1"/>
<dbReference type="HOGENOM" id="CLU_2560467_0_0_1"/>
<organism evidence="4">
    <name type="scientific">Caenorhabditis remanei</name>
    <name type="common">Caenorhabditis vulgaris</name>
    <dbReference type="NCBI Taxonomy" id="31234"/>
    <lineage>
        <taxon>Eukaryota</taxon>
        <taxon>Metazoa</taxon>
        <taxon>Ecdysozoa</taxon>
        <taxon>Nematoda</taxon>
        <taxon>Chromadorea</taxon>
        <taxon>Rhabditida</taxon>
        <taxon>Rhabditina</taxon>
        <taxon>Rhabditomorpha</taxon>
        <taxon>Rhabditoidea</taxon>
        <taxon>Rhabditidae</taxon>
        <taxon>Peloderinae</taxon>
        <taxon>Caenorhabditis</taxon>
    </lineage>
</organism>
<reference evidence="3" key="1">
    <citation type="submission" date="2007-07" db="EMBL/GenBank/DDBJ databases">
        <title>PCAP assembly of the Caenorhabditis remanei genome.</title>
        <authorList>
            <consortium name="The Caenorhabditis remanei Sequencing Consortium"/>
            <person name="Wilson R.K."/>
        </authorList>
    </citation>
    <scope>NUCLEOTIDE SEQUENCE [LARGE SCALE GENOMIC DNA]</scope>
    <source>
        <strain evidence="3">PB4641</strain>
    </source>
</reference>
<dbReference type="AlphaFoldDB" id="E3NJM1"/>
<keyword evidence="1" id="KW-0812">Transmembrane</keyword>
<evidence type="ECO:0000256" key="1">
    <source>
        <dbReference type="SAM" id="Phobius"/>
    </source>
</evidence>
<feature type="transmembrane region" description="Helical" evidence="1">
    <location>
        <begin position="7"/>
        <end position="31"/>
    </location>
</feature>
<dbReference type="Proteomes" id="UP000008281">
    <property type="component" value="Unassembled WGS sequence"/>
</dbReference>
<dbReference type="InterPro" id="IPR003839">
    <property type="entry name" value="7TM_GPCR_serpentine_rcpt_Sru"/>
</dbReference>
<gene>
    <name evidence="3" type="ORF">CRE_13128</name>
    <name evidence="2" type="ORF">CRE_31610</name>
</gene>
<keyword evidence="1" id="KW-0472">Membrane</keyword>
<dbReference type="EMBL" id="DS268747">
    <property type="protein sequence ID" value="EFP00916.1"/>
    <property type="molecule type" value="Genomic_DNA"/>
</dbReference>
<name>E3NJM1_CAERE</name>
<dbReference type="Pfam" id="PF10322">
    <property type="entry name" value="7TM_GPCR_Sru"/>
    <property type="match status" value="1"/>
</dbReference>
<dbReference type="PANTHER" id="PTHR47516:SF1">
    <property type="entry name" value="SERPENTINE RECEPTOR, CLASS T-RELATED"/>
    <property type="match status" value="1"/>
</dbReference>
<proteinExistence type="predicted"/>
<dbReference type="PANTHER" id="PTHR47516">
    <property type="entry name" value="SERPENTINE RECEPTOR, CLASS U-RELATED"/>
    <property type="match status" value="1"/>
</dbReference>
<keyword evidence="1" id="KW-1133">Transmembrane helix</keyword>
<evidence type="ECO:0000313" key="2">
    <source>
        <dbReference type="EMBL" id="EFO88071.1"/>
    </source>
</evidence>
<keyword evidence="4" id="KW-1185">Reference proteome</keyword>
<evidence type="ECO:0000313" key="3">
    <source>
        <dbReference type="EMBL" id="EFP00916.1"/>
    </source>
</evidence>
<sequence length="82" mass="9514">MKAEITLTVTMLIISIPAVLNQLIMILVMYAKGFVGYAILVRPILMDFRVNTVSCYFYWTHPYYKKKTTNMHHSINAWSPSN</sequence>
<accession>E3NJM1</accession>